<dbReference type="EMBL" id="SRMP02000050">
    <property type="protein sequence ID" value="MFN0293557.1"/>
    <property type="molecule type" value="Genomic_DNA"/>
</dbReference>
<proteinExistence type="predicted"/>
<reference evidence="1 2" key="1">
    <citation type="submission" date="2024-12" db="EMBL/GenBank/DDBJ databases">
        <authorList>
            <person name="Hu S."/>
        </authorList>
    </citation>
    <scope>NUCLEOTIDE SEQUENCE [LARGE SCALE GENOMIC DNA]</scope>
    <source>
        <strain evidence="1 2">P-25</strain>
    </source>
</reference>
<sequence>MYSPATLLSNSVLSFFQKHLTIRNGDFLFSFQEGKENVQRECWSADLLLVPSSTGVWLAYDGFPVQIRHLFLSHSAADILCFCQRFPSWLKISDNVAFAALGLIASNSQISLLKHQFSNAKVHTLFDAGITGRVTDCKVALWLKGTDATFIADGELIHINHHINKFVIPVEAFSLNRFEKTVGIRSGIRTHKPKGDFNSFYDFFINNR</sequence>
<evidence type="ECO:0000313" key="1">
    <source>
        <dbReference type="EMBL" id="MFN0293557.1"/>
    </source>
</evidence>
<comment type="caution">
    <text evidence="1">The sequence shown here is derived from an EMBL/GenBank/DDBJ whole genome shotgun (WGS) entry which is preliminary data.</text>
</comment>
<evidence type="ECO:0000313" key="2">
    <source>
        <dbReference type="Proteomes" id="UP001517367"/>
    </source>
</evidence>
<keyword evidence="2" id="KW-1185">Reference proteome</keyword>
<dbReference type="Proteomes" id="UP001517367">
    <property type="component" value="Unassembled WGS sequence"/>
</dbReference>
<organism evidence="1 2">
    <name type="scientific">Pedobacter helvus</name>
    <dbReference type="NCBI Taxonomy" id="2563444"/>
    <lineage>
        <taxon>Bacteria</taxon>
        <taxon>Pseudomonadati</taxon>
        <taxon>Bacteroidota</taxon>
        <taxon>Sphingobacteriia</taxon>
        <taxon>Sphingobacteriales</taxon>
        <taxon>Sphingobacteriaceae</taxon>
        <taxon>Pedobacter</taxon>
    </lineage>
</organism>
<name>A0ABW9JMD7_9SPHI</name>
<accession>A0ABW9JMD7</accession>
<protein>
    <submittedName>
        <fullName evidence="1">Uncharacterized protein</fullName>
    </submittedName>
</protein>
<dbReference type="RefSeq" id="WP_138729220.1">
    <property type="nucleotide sequence ID" value="NZ_SRMP02000050.1"/>
</dbReference>
<gene>
    <name evidence="1" type="ORF">E5L68_019415</name>
</gene>